<dbReference type="Proteomes" id="UP001530400">
    <property type="component" value="Unassembled WGS sequence"/>
</dbReference>
<evidence type="ECO:0000256" key="1">
    <source>
        <dbReference type="SAM" id="MobiDB-lite"/>
    </source>
</evidence>
<feature type="region of interest" description="Disordered" evidence="1">
    <location>
        <begin position="334"/>
        <end position="393"/>
    </location>
</feature>
<evidence type="ECO:0000313" key="2">
    <source>
        <dbReference type="EMBL" id="KAL3786524.1"/>
    </source>
</evidence>
<feature type="region of interest" description="Disordered" evidence="1">
    <location>
        <begin position="133"/>
        <end position="180"/>
    </location>
</feature>
<proteinExistence type="predicted"/>
<feature type="region of interest" description="Disordered" evidence="1">
    <location>
        <begin position="682"/>
        <end position="713"/>
    </location>
</feature>
<feature type="compositionally biased region" description="Acidic residues" evidence="1">
    <location>
        <begin position="691"/>
        <end position="700"/>
    </location>
</feature>
<name>A0ABD3PFY1_9STRA</name>
<reference evidence="2 3" key="1">
    <citation type="submission" date="2024-10" db="EMBL/GenBank/DDBJ databases">
        <title>Updated reference genomes for cyclostephanoid diatoms.</title>
        <authorList>
            <person name="Roberts W.R."/>
            <person name="Alverson A.J."/>
        </authorList>
    </citation>
    <scope>NUCLEOTIDE SEQUENCE [LARGE SCALE GENOMIC DNA]</scope>
    <source>
        <strain evidence="2 3">AJA010-31</strain>
    </source>
</reference>
<keyword evidence="3" id="KW-1185">Reference proteome</keyword>
<organism evidence="2 3">
    <name type="scientific">Cyclotella atomus</name>
    <dbReference type="NCBI Taxonomy" id="382360"/>
    <lineage>
        <taxon>Eukaryota</taxon>
        <taxon>Sar</taxon>
        <taxon>Stramenopiles</taxon>
        <taxon>Ochrophyta</taxon>
        <taxon>Bacillariophyta</taxon>
        <taxon>Coscinodiscophyceae</taxon>
        <taxon>Thalassiosirophycidae</taxon>
        <taxon>Stephanodiscales</taxon>
        <taxon>Stephanodiscaceae</taxon>
        <taxon>Cyclotella</taxon>
    </lineage>
</organism>
<protein>
    <recommendedName>
        <fullName evidence="4">SET domain-containing protein</fullName>
    </recommendedName>
</protein>
<evidence type="ECO:0008006" key="4">
    <source>
        <dbReference type="Google" id="ProtNLM"/>
    </source>
</evidence>
<accession>A0ABD3PFY1</accession>
<feature type="compositionally biased region" description="Basic and acidic residues" evidence="1">
    <location>
        <begin position="73"/>
        <end position="82"/>
    </location>
</feature>
<gene>
    <name evidence="2" type="ORF">ACHAWO_000501</name>
</gene>
<evidence type="ECO:0000313" key="3">
    <source>
        <dbReference type="Proteomes" id="UP001530400"/>
    </source>
</evidence>
<comment type="caution">
    <text evidence="2">The sequence shown here is derived from an EMBL/GenBank/DDBJ whole genome shotgun (WGS) entry which is preliminary data.</text>
</comment>
<feature type="region of interest" description="Disordered" evidence="1">
    <location>
        <begin position="1"/>
        <end position="98"/>
    </location>
</feature>
<dbReference type="EMBL" id="JALLPJ020000646">
    <property type="protein sequence ID" value="KAL3786524.1"/>
    <property type="molecule type" value="Genomic_DNA"/>
</dbReference>
<feature type="compositionally biased region" description="Low complexity" evidence="1">
    <location>
        <begin position="364"/>
        <end position="391"/>
    </location>
</feature>
<feature type="compositionally biased region" description="Polar residues" evidence="1">
    <location>
        <begin position="1"/>
        <end position="25"/>
    </location>
</feature>
<sequence>MRDAQQQRNSHIASLQRLPSPSRTMYNDAITERALAALGEDSSDDSDMGPSESTANHLQLLSGEVPLENSNVEPRDSDRVESKPPPPAAEPAQQYNLKREQEQNKLEIKTEPEMKAASKLQDQESNDVIDLTLSDDEDEKGNPTAFAKQGYNTQSAAEGTVSGNTNNSAPEPSARQNQKKRGNGLMILEEFRVFKQVPAAQRLPFLSGKLTVSKNNAGTYQLLLRGVWGYQKKPDFIPQRFELVSDVMLDHVGSKGLPSTCTFHGSFVYHNNAFEEKDVTISFHADESESAPIIVKGSGTNEFGRFELNGTAERLNESDGVVYSLMLTKIYDKSCQPTNEKPRGRKRKSSEVDSTDESKRHFKSSTSIDSDASFSLHSHPGPKSSGSPPLLTDEHVEDSNVQVEAAENRVTHQRAILFDQVITPRTAQRRNAQSLETKSPISKRMLGFAAQQQPMAAANVNKELSSNTARTQAWHEFGSLSNSLPMKASPVRTHTNHYMSWTIKDVDRPSFAKITIDFCESAGMHFVNDLLKADPKQLYADLMSFPGFKVACAMAAWKTRQRFYDVYRLSLAQKSIIQWRTVAKLWWKKILHSDWTCNEGRLSNFLSSHEATFLETNFGIISADQLLQSNHNEILDKLRRVNDNIAHCEGMFYSWVLRAQEKSSRGVASRQNSQLETIKTNLSRRVHTPLADEETDDETEHAESSSQSESVIDLTDDSPMQMQLSATPTSLTRGQESTSYTQTPMQCVDILFLRTQHITSVEQLLQIDVNTITPIYCSFLETNGHIISLLEARRIVAGWKQSLHNAGKGVGMGGTKSFSARIDKSGQNDVVMSTVSSLSNIRVCNGLPKQTIFTFDDSYDVLYEFRVHIEESKVAPNSGNGAFFTFVGAKVLKQTSYWKKKSLSEIPPLPQTKRELIAAFADGGSADVTLKGRNLHGDEWFYGPNDGIGTFNEYTLDDFVDVDNATFSSKHVGCAMIELDRYAPILPEDRKQELIFGFKDFIYSYEPSSWRFDVEEELNGQKQVVDFTDDGTGSPHGAAKSHTAMYVNEPMAKGETVELLVDYGAGYEDVRVRRGYGKSNAQGVESDADAKSRVKRNVNDRMLIEESIMSCTEEDLHEALTFFEKRIWNRLVASEGQEELPTLRRQNIARMRLTWLASKIRGRLLQLSDDATPPANGSATHVGGESWYIGMFVYINGWMLQDDPRPPYTGVAIVNSIARDKFDRTIFNVSIPGTQKTINSVPEGVVTLPVEEDLSSISNTAVRTWKKQNRDKHRVQLREQMMEKLDTLFQWDTSFIDQAPPTVREQLIEDYRWEVSEEMLYVLTRNNRIPAPFDHTKWCPLSQHLLQNMLHAVADFLLDSRDDKCINLLLDRMLSLATDSVASLKDLTSNKSAASIGELSFASSAENDTPYLISQSITSHRVSVEEFTRTPQTLDFEWYLCNQVAMVAHTLLSSIAWEGGTLNSPYSFRLLCSRLGLERTSPYLTFAHTAEKFTPLISLC</sequence>
<feature type="compositionally biased region" description="Polar residues" evidence="1">
    <location>
        <begin position="150"/>
        <end position="176"/>
    </location>
</feature>